<dbReference type="STRING" id="1227077.SAMN04515668_3261"/>
<evidence type="ECO:0000313" key="1">
    <source>
        <dbReference type="EMBL" id="SFQ60743.1"/>
    </source>
</evidence>
<dbReference type="InterPro" id="IPR024423">
    <property type="entry name" value="DUF3050"/>
</dbReference>
<dbReference type="InterPro" id="IPR016084">
    <property type="entry name" value="Haem_Oase-like_multi-hlx"/>
</dbReference>
<protein>
    <recommendedName>
        <fullName evidence="3">DUF3050 domain-containing protein</fullName>
    </recommendedName>
</protein>
<name>A0A1I5ZWM8_HYMAR</name>
<dbReference type="AlphaFoldDB" id="A0A1I5ZWM8"/>
<reference evidence="2" key="1">
    <citation type="submission" date="2016-10" db="EMBL/GenBank/DDBJ databases">
        <authorList>
            <person name="Varghese N."/>
            <person name="Submissions S."/>
        </authorList>
    </citation>
    <scope>NUCLEOTIDE SEQUENCE [LARGE SCALE GENOMIC DNA]</scope>
    <source>
        <strain evidence="2">OR362-8,ATCC BAA-1266,JCM 13504</strain>
    </source>
</reference>
<dbReference type="EMBL" id="FOXS01000004">
    <property type="protein sequence ID" value="SFQ60743.1"/>
    <property type="molecule type" value="Genomic_DNA"/>
</dbReference>
<evidence type="ECO:0000313" key="2">
    <source>
        <dbReference type="Proteomes" id="UP000199029"/>
    </source>
</evidence>
<dbReference type="SUPFAM" id="SSF48613">
    <property type="entry name" value="Heme oxygenase-like"/>
    <property type="match status" value="1"/>
</dbReference>
<sequence>MNAVSDPIEFLQQEVAQSRRLLLNNNLYYRLQTLADLRQFMEHHVFAVWDFMSLLKALQRELTCVRVPWVPTPNPATRRLVNEIVLEEESDVDLQGNSVSHFELYLQAMRECGADTQPIEQLVAALQAGHTLAQALDAARVPDSVRQFVENTFGIILSGQVHAMAAAFTFGREDLIPAMFRQLVEELRDRFPGQLDTFTYYLDRHIQLDEEVHAPLAQQMVRELCADDPDRWLDCQQVTVQCLEARMVLWDGIKTDQIQPALA</sequence>
<organism evidence="1 2">
    <name type="scientific">Hymenobacter arizonensis</name>
    <name type="common">Siccationidurans arizonensis</name>
    <dbReference type="NCBI Taxonomy" id="1227077"/>
    <lineage>
        <taxon>Bacteria</taxon>
        <taxon>Pseudomonadati</taxon>
        <taxon>Bacteroidota</taxon>
        <taxon>Cytophagia</taxon>
        <taxon>Cytophagales</taxon>
        <taxon>Hymenobacteraceae</taxon>
        <taxon>Hymenobacter</taxon>
    </lineage>
</organism>
<dbReference type="OrthoDB" id="9791270at2"/>
<accession>A0A1I5ZWM8</accession>
<dbReference type="Gene3D" id="1.20.910.10">
    <property type="entry name" value="Heme oxygenase-like"/>
    <property type="match status" value="1"/>
</dbReference>
<dbReference type="RefSeq" id="WP_092675811.1">
    <property type="nucleotide sequence ID" value="NZ_FOXS01000004.1"/>
</dbReference>
<dbReference type="Pfam" id="PF11251">
    <property type="entry name" value="DUF3050"/>
    <property type="match status" value="1"/>
</dbReference>
<proteinExistence type="predicted"/>
<gene>
    <name evidence="1" type="ORF">SAMN04515668_3261</name>
</gene>
<keyword evidence="2" id="KW-1185">Reference proteome</keyword>
<evidence type="ECO:0008006" key="3">
    <source>
        <dbReference type="Google" id="ProtNLM"/>
    </source>
</evidence>
<dbReference type="Proteomes" id="UP000199029">
    <property type="component" value="Unassembled WGS sequence"/>
</dbReference>